<dbReference type="CDD" id="cd18682">
    <property type="entry name" value="PIN_VapC-like"/>
    <property type="match status" value="1"/>
</dbReference>
<reference evidence="2 3" key="1">
    <citation type="journal article" date="2018" name="Arch. Microbiol.">
        <title>New insights into the metabolic potential of the phototrophic purple bacterium Rhodopila globiformis DSM 161(T) from its draft genome sequence and evidence for a vanadium-dependent nitrogenase.</title>
        <authorList>
            <person name="Imhoff J.F."/>
            <person name="Rahn T."/>
            <person name="Kunzel S."/>
            <person name="Neulinger S.C."/>
        </authorList>
    </citation>
    <scope>NUCLEOTIDE SEQUENCE [LARGE SCALE GENOMIC DNA]</scope>
    <source>
        <strain evidence="2 3">DSM 161</strain>
    </source>
</reference>
<dbReference type="Pfam" id="PF01850">
    <property type="entry name" value="PIN"/>
    <property type="match status" value="1"/>
</dbReference>
<evidence type="ECO:0000313" key="3">
    <source>
        <dbReference type="Proteomes" id="UP000239724"/>
    </source>
</evidence>
<organism evidence="2 3">
    <name type="scientific">Rhodopila globiformis</name>
    <name type="common">Rhodopseudomonas globiformis</name>
    <dbReference type="NCBI Taxonomy" id="1071"/>
    <lineage>
        <taxon>Bacteria</taxon>
        <taxon>Pseudomonadati</taxon>
        <taxon>Pseudomonadota</taxon>
        <taxon>Alphaproteobacteria</taxon>
        <taxon>Acetobacterales</taxon>
        <taxon>Acetobacteraceae</taxon>
        <taxon>Rhodopila</taxon>
    </lineage>
</organism>
<feature type="domain" description="PIN" evidence="1">
    <location>
        <begin position="5"/>
        <end position="116"/>
    </location>
</feature>
<proteinExistence type="predicted"/>
<gene>
    <name evidence="2" type="ORF">CCS01_24260</name>
</gene>
<sequence length="133" mass="13993">MNEPVLDASAVLALLNREPGHETVSAVLPAALIGSVNLTEVISKLCERGVPPDAAMQAIQCLGVEIVPHSEGLALRAGALRPLTKAFGLSLGDRACLALGWERGTTVVTAERHLDDRVEAAAEVRILRIRNAG</sequence>
<dbReference type="OrthoDB" id="286092at2"/>
<dbReference type="RefSeq" id="WP_104521404.1">
    <property type="nucleotide sequence ID" value="NZ_NHRY01000243.1"/>
</dbReference>
<dbReference type="InterPro" id="IPR002716">
    <property type="entry name" value="PIN_dom"/>
</dbReference>
<dbReference type="Proteomes" id="UP000239724">
    <property type="component" value="Unassembled WGS sequence"/>
</dbReference>
<evidence type="ECO:0000259" key="1">
    <source>
        <dbReference type="Pfam" id="PF01850"/>
    </source>
</evidence>
<protein>
    <recommendedName>
        <fullName evidence="1">PIN domain-containing protein</fullName>
    </recommendedName>
</protein>
<dbReference type="SUPFAM" id="SSF88723">
    <property type="entry name" value="PIN domain-like"/>
    <property type="match status" value="1"/>
</dbReference>
<comment type="caution">
    <text evidence="2">The sequence shown here is derived from an EMBL/GenBank/DDBJ whole genome shotgun (WGS) entry which is preliminary data.</text>
</comment>
<dbReference type="InterPro" id="IPR029060">
    <property type="entry name" value="PIN-like_dom_sf"/>
</dbReference>
<name>A0A2S6N1F7_RHOGL</name>
<dbReference type="EMBL" id="NHRY01000243">
    <property type="protein sequence ID" value="PPQ28454.1"/>
    <property type="molecule type" value="Genomic_DNA"/>
</dbReference>
<keyword evidence="3" id="KW-1185">Reference proteome</keyword>
<accession>A0A2S6N1F7</accession>
<dbReference type="AlphaFoldDB" id="A0A2S6N1F7"/>
<dbReference type="Gene3D" id="3.40.50.1010">
    <property type="entry name" value="5'-nuclease"/>
    <property type="match status" value="1"/>
</dbReference>
<evidence type="ECO:0000313" key="2">
    <source>
        <dbReference type="EMBL" id="PPQ28454.1"/>
    </source>
</evidence>